<sequence length="113" mass="13331">MTYTSVIGSLRSNTYSILISKFCSFASVRRGGTMFSDVVIWVELVKDFYAVVWLTAKGNKSYLFFSKTEKDQYQDNKKRQEDSDIKSPRKGKYRQLYWPMLCYYWSNIAPFLV</sequence>
<proteinExistence type="predicted"/>
<dbReference type="EMBL" id="JARQWQ010000116">
    <property type="protein sequence ID" value="KAK2550046.1"/>
    <property type="molecule type" value="Genomic_DNA"/>
</dbReference>
<keyword evidence="2" id="KW-1185">Reference proteome</keyword>
<dbReference type="Proteomes" id="UP001249851">
    <property type="component" value="Unassembled WGS sequence"/>
</dbReference>
<comment type="caution">
    <text evidence="1">The sequence shown here is derived from an EMBL/GenBank/DDBJ whole genome shotgun (WGS) entry which is preliminary data.</text>
</comment>
<dbReference type="AlphaFoldDB" id="A0AAD9PVW7"/>
<evidence type="ECO:0000313" key="1">
    <source>
        <dbReference type="EMBL" id="KAK2550046.1"/>
    </source>
</evidence>
<reference evidence="1" key="2">
    <citation type="journal article" date="2023" name="Science">
        <title>Genomic signatures of disease resistance in endangered staghorn corals.</title>
        <authorList>
            <person name="Vollmer S.V."/>
            <person name="Selwyn J.D."/>
            <person name="Despard B.A."/>
            <person name="Roesel C.L."/>
        </authorList>
    </citation>
    <scope>NUCLEOTIDE SEQUENCE</scope>
    <source>
        <strain evidence="1">K2</strain>
    </source>
</reference>
<accession>A0AAD9PVW7</accession>
<evidence type="ECO:0000313" key="2">
    <source>
        <dbReference type="Proteomes" id="UP001249851"/>
    </source>
</evidence>
<name>A0AAD9PVW7_ACRCE</name>
<protein>
    <submittedName>
        <fullName evidence="1">Uncharacterized protein</fullName>
    </submittedName>
</protein>
<gene>
    <name evidence="1" type="ORF">P5673_029368</name>
</gene>
<reference evidence="1" key="1">
    <citation type="journal article" date="2023" name="G3 (Bethesda)">
        <title>Whole genome assembly and annotation of the endangered Caribbean coral Acropora cervicornis.</title>
        <authorList>
            <person name="Selwyn J.D."/>
            <person name="Vollmer S.V."/>
        </authorList>
    </citation>
    <scope>NUCLEOTIDE SEQUENCE</scope>
    <source>
        <strain evidence="1">K2</strain>
    </source>
</reference>
<organism evidence="1 2">
    <name type="scientific">Acropora cervicornis</name>
    <name type="common">Staghorn coral</name>
    <dbReference type="NCBI Taxonomy" id="6130"/>
    <lineage>
        <taxon>Eukaryota</taxon>
        <taxon>Metazoa</taxon>
        <taxon>Cnidaria</taxon>
        <taxon>Anthozoa</taxon>
        <taxon>Hexacorallia</taxon>
        <taxon>Scleractinia</taxon>
        <taxon>Astrocoeniina</taxon>
        <taxon>Acroporidae</taxon>
        <taxon>Acropora</taxon>
    </lineage>
</organism>